<dbReference type="AlphaFoldDB" id="A0AA38KKU8"/>
<dbReference type="PANTHER" id="PTHR48475">
    <property type="entry name" value="RIBONUCLEASE H"/>
    <property type="match status" value="1"/>
</dbReference>
<keyword evidence="2" id="KW-1185">Reference proteome</keyword>
<reference evidence="1 2" key="1">
    <citation type="journal article" date="2021" name="Nat. Plants">
        <title>The Taxus genome provides insights into paclitaxel biosynthesis.</title>
        <authorList>
            <person name="Xiong X."/>
            <person name="Gou J."/>
            <person name="Liao Q."/>
            <person name="Li Y."/>
            <person name="Zhou Q."/>
            <person name="Bi G."/>
            <person name="Li C."/>
            <person name="Du R."/>
            <person name="Wang X."/>
            <person name="Sun T."/>
            <person name="Guo L."/>
            <person name="Liang H."/>
            <person name="Lu P."/>
            <person name="Wu Y."/>
            <person name="Zhang Z."/>
            <person name="Ro D.K."/>
            <person name="Shang Y."/>
            <person name="Huang S."/>
            <person name="Yan J."/>
        </authorList>
    </citation>
    <scope>NUCLEOTIDE SEQUENCE [LARGE SCALE GENOMIC DNA]</scope>
    <source>
        <strain evidence="1">Ta-2019</strain>
    </source>
</reference>
<comment type="caution">
    <text evidence="1">The sequence shown here is derived from an EMBL/GenBank/DDBJ whole genome shotgun (WGS) entry which is preliminary data.</text>
</comment>
<dbReference type="PANTHER" id="PTHR48475:SF2">
    <property type="entry name" value="RIBONUCLEASE H"/>
    <property type="match status" value="1"/>
</dbReference>
<gene>
    <name evidence="1" type="ORF">KI387_011130</name>
</gene>
<proteinExistence type="predicted"/>
<dbReference type="EMBL" id="JAHRHJ020000008">
    <property type="protein sequence ID" value="KAH9306726.1"/>
    <property type="molecule type" value="Genomic_DNA"/>
</dbReference>
<feature type="non-terminal residue" evidence="1">
    <location>
        <position position="1"/>
    </location>
</feature>
<protein>
    <submittedName>
        <fullName evidence="1">Uncharacterized protein</fullName>
    </submittedName>
</protein>
<dbReference type="Proteomes" id="UP000824469">
    <property type="component" value="Unassembled WGS sequence"/>
</dbReference>
<accession>A0AA38KKU8</accession>
<feature type="non-terminal residue" evidence="1">
    <location>
        <position position="90"/>
    </location>
</feature>
<evidence type="ECO:0000313" key="1">
    <source>
        <dbReference type="EMBL" id="KAH9306726.1"/>
    </source>
</evidence>
<sequence>DNQEEGNNDVPTPCRTQYMVHFLQTRMCPHEMSKEKRRHFRLQAIPYVLIDGVLFKRDINGILLRCIETNQVERVLQEFHVEVAGGHFSP</sequence>
<organism evidence="1 2">
    <name type="scientific">Taxus chinensis</name>
    <name type="common">Chinese yew</name>
    <name type="synonym">Taxus wallichiana var. chinensis</name>
    <dbReference type="NCBI Taxonomy" id="29808"/>
    <lineage>
        <taxon>Eukaryota</taxon>
        <taxon>Viridiplantae</taxon>
        <taxon>Streptophyta</taxon>
        <taxon>Embryophyta</taxon>
        <taxon>Tracheophyta</taxon>
        <taxon>Spermatophyta</taxon>
        <taxon>Pinopsida</taxon>
        <taxon>Pinidae</taxon>
        <taxon>Conifers II</taxon>
        <taxon>Cupressales</taxon>
        <taxon>Taxaceae</taxon>
        <taxon>Taxus</taxon>
    </lineage>
</organism>
<name>A0AA38KKU8_TAXCH</name>
<evidence type="ECO:0000313" key="2">
    <source>
        <dbReference type="Proteomes" id="UP000824469"/>
    </source>
</evidence>